<dbReference type="PANTHER" id="PTHR11439">
    <property type="entry name" value="GAG-POL-RELATED RETROTRANSPOSON"/>
    <property type="match status" value="1"/>
</dbReference>
<gene>
    <name evidence="2" type="ORF">EPI10_007304</name>
</gene>
<dbReference type="Proteomes" id="UP000325315">
    <property type="component" value="Unassembled WGS sequence"/>
</dbReference>
<proteinExistence type="predicted"/>
<evidence type="ECO:0000313" key="3">
    <source>
        <dbReference type="Proteomes" id="UP000325315"/>
    </source>
</evidence>
<dbReference type="EMBL" id="SMMG02000002">
    <property type="protein sequence ID" value="KAA3485300.1"/>
    <property type="molecule type" value="Genomic_DNA"/>
</dbReference>
<dbReference type="OrthoDB" id="1304232at2759"/>
<name>A0A5B6WTR4_9ROSI</name>
<feature type="signal peptide" evidence="1">
    <location>
        <begin position="1"/>
        <end position="26"/>
    </location>
</feature>
<feature type="chain" id="PRO_5022872840" evidence="1">
    <location>
        <begin position="27"/>
        <end position="121"/>
    </location>
</feature>
<keyword evidence="3" id="KW-1185">Reference proteome</keyword>
<accession>A0A5B6WTR4</accession>
<organism evidence="2 3">
    <name type="scientific">Gossypium australe</name>
    <dbReference type="NCBI Taxonomy" id="47621"/>
    <lineage>
        <taxon>Eukaryota</taxon>
        <taxon>Viridiplantae</taxon>
        <taxon>Streptophyta</taxon>
        <taxon>Embryophyta</taxon>
        <taxon>Tracheophyta</taxon>
        <taxon>Spermatophyta</taxon>
        <taxon>Magnoliopsida</taxon>
        <taxon>eudicotyledons</taxon>
        <taxon>Gunneridae</taxon>
        <taxon>Pentapetalae</taxon>
        <taxon>rosids</taxon>
        <taxon>malvids</taxon>
        <taxon>Malvales</taxon>
        <taxon>Malvaceae</taxon>
        <taxon>Malvoideae</taxon>
        <taxon>Gossypium</taxon>
    </lineage>
</organism>
<sequence length="121" mass="14105">MLQGLSFPIQLLCILLMWLRRRGLMACVIIVKSRGIGGRIIIDVWLGEAKTINTPLEQNQELTTAELSTYQRLMSRWLYLTNTWPDISCAVQHLSQFMRNPKKFHFEAALRIVQYIKKDPD</sequence>
<dbReference type="AlphaFoldDB" id="A0A5B6WTR4"/>
<comment type="caution">
    <text evidence="2">The sequence shown here is derived from an EMBL/GenBank/DDBJ whole genome shotgun (WGS) entry which is preliminary data.</text>
</comment>
<evidence type="ECO:0000256" key="1">
    <source>
        <dbReference type="SAM" id="SignalP"/>
    </source>
</evidence>
<keyword evidence="1" id="KW-0732">Signal</keyword>
<evidence type="ECO:0000313" key="2">
    <source>
        <dbReference type="EMBL" id="KAA3485300.1"/>
    </source>
</evidence>
<protein>
    <submittedName>
        <fullName evidence="2">Uncharacterized protein</fullName>
    </submittedName>
</protein>
<reference evidence="3" key="1">
    <citation type="journal article" date="2019" name="Plant Biotechnol. J.">
        <title>Genome sequencing of the Australian wild diploid species Gossypium australe highlights disease resistance and delayed gland morphogenesis.</title>
        <authorList>
            <person name="Cai Y."/>
            <person name="Cai X."/>
            <person name="Wang Q."/>
            <person name="Wang P."/>
            <person name="Zhang Y."/>
            <person name="Cai C."/>
            <person name="Xu Y."/>
            <person name="Wang K."/>
            <person name="Zhou Z."/>
            <person name="Wang C."/>
            <person name="Geng S."/>
            <person name="Li B."/>
            <person name="Dong Q."/>
            <person name="Hou Y."/>
            <person name="Wang H."/>
            <person name="Ai P."/>
            <person name="Liu Z."/>
            <person name="Yi F."/>
            <person name="Sun M."/>
            <person name="An G."/>
            <person name="Cheng J."/>
            <person name="Zhang Y."/>
            <person name="Shi Q."/>
            <person name="Xie Y."/>
            <person name="Shi X."/>
            <person name="Chang Y."/>
            <person name="Huang F."/>
            <person name="Chen Y."/>
            <person name="Hong S."/>
            <person name="Mi L."/>
            <person name="Sun Q."/>
            <person name="Zhang L."/>
            <person name="Zhou B."/>
            <person name="Peng R."/>
            <person name="Zhang X."/>
            <person name="Liu F."/>
        </authorList>
    </citation>
    <scope>NUCLEOTIDE SEQUENCE [LARGE SCALE GENOMIC DNA]</scope>
    <source>
        <strain evidence="3">cv. PA1801</strain>
    </source>
</reference>
<dbReference type="PANTHER" id="PTHR11439:SF511">
    <property type="match status" value="1"/>
</dbReference>